<dbReference type="RefSeq" id="XP_033678405.1">
    <property type="nucleotide sequence ID" value="XM_033824215.1"/>
</dbReference>
<evidence type="ECO:0000313" key="4">
    <source>
        <dbReference type="EMBL" id="KAF2243401.1"/>
    </source>
</evidence>
<dbReference type="AlphaFoldDB" id="A0A6A6HZA7"/>
<dbReference type="InterPro" id="IPR021765">
    <property type="entry name" value="UstYa-like"/>
</dbReference>
<proteinExistence type="inferred from homology"/>
<protein>
    <recommendedName>
        <fullName evidence="6">Tat pathway signal sequence</fullName>
    </recommendedName>
</protein>
<keyword evidence="5" id="KW-1185">Reference proteome</keyword>
<feature type="transmembrane region" description="Helical" evidence="3">
    <location>
        <begin position="48"/>
        <end position="69"/>
    </location>
</feature>
<organism evidence="4 5">
    <name type="scientific">Trematosphaeria pertusa</name>
    <dbReference type="NCBI Taxonomy" id="390896"/>
    <lineage>
        <taxon>Eukaryota</taxon>
        <taxon>Fungi</taxon>
        <taxon>Dikarya</taxon>
        <taxon>Ascomycota</taxon>
        <taxon>Pezizomycotina</taxon>
        <taxon>Dothideomycetes</taxon>
        <taxon>Pleosporomycetidae</taxon>
        <taxon>Pleosporales</taxon>
        <taxon>Massarineae</taxon>
        <taxon>Trematosphaeriaceae</taxon>
        <taxon>Trematosphaeria</taxon>
    </lineage>
</organism>
<feature type="region of interest" description="Disordered" evidence="2">
    <location>
        <begin position="16"/>
        <end position="38"/>
    </location>
</feature>
<keyword evidence="3" id="KW-0472">Membrane</keyword>
<evidence type="ECO:0008006" key="6">
    <source>
        <dbReference type="Google" id="ProtNLM"/>
    </source>
</evidence>
<evidence type="ECO:0000256" key="1">
    <source>
        <dbReference type="ARBA" id="ARBA00035112"/>
    </source>
</evidence>
<feature type="compositionally biased region" description="Low complexity" evidence="2">
    <location>
        <begin position="21"/>
        <end position="34"/>
    </location>
</feature>
<dbReference type="GeneID" id="54577545"/>
<evidence type="ECO:0000256" key="2">
    <source>
        <dbReference type="SAM" id="MobiDB-lite"/>
    </source>
</evidence>
<reference evidence="4" key="1">
    <citation type="journal article" date="2020" name="Stud. Mycol.">
        <title>101 Dothideomycetes genomes: a test case for predicting lifestyles and emergence of pathogens.</title>
        <authorList>
            <person name="Haridas S."/>
            <person name="Albert R."/>
            <person name="Binder M."/>
            <person name="Bloem J."/>
            <person name="Labutti K."/>
            <person name="Salamov A."/>
            <person name="Andreopoulos B."/>
            <person name="Baker S."/>
            <person name="Barry K."/>
            <person name="Bills G."/>
            <person name="Bluhm B."/>
            <person name="Cannon C."/>
            <person name="Castanera R."/>
            <person name="Culley D."/>
            <person name="Daum C."/>
            <person name="Ezra D."/>
            <person name="Gonzalez J."/>
            <person name="Henrissat B."/>
            <person name="Kuo A."/>
            <person name="Liang C."/>
            <person name="Lipzen A."/>
            <person name="Lutzoni F."/>
            <person name="Magnuson J."/>
            <person name="Mondo S."/>
            <person name="Nolan M."/>
            <person name="Ohm R."/>
            <person name="Pangilinan J."/>
            <person name="Park H.-J."/>
            <person name="Ramirez L."/>
            <person name="Alfaro M."/>
            <person name="Sun H."/>
            <person name="Tritt A."/>
            <person name="Yoshinaga Y."/>
            <person name="Zwiers L.-H."/>
            <person name="Turgeon B."/>
            <person name="Goodwin S."/>
            <person name="Spatafora J."/>
            <person name="Crous P."/>
            <person name="Grigoriev I."/>
        </authorList>
    </citation>
    <scope>NUCLEOTIDE SEQUENCE</scope>
    <source>
        <strain evidence="4">CBS 122368</strain>
    </source>
</reference>
<dbReference type="Pfam" id="PF11807">
    <property type="entry name" value="UstYa"/>
    <property type="match status" value="1"/>
</dbReference>
<gene>
    <name evidence="4" type="ORF">BU26DRAFT_437123</name>
</gene>
<dbReference type="GO" id="GO:0043386">
    <property type="term" value="P:mycotoxin biosynthetic process"/>
    <property type="evidence" value="ECO:0007669"/>
    <property type="project" value="InterPro"/>
</dbReference>
<dbReference type="OrthoDB" id="3687641at2759"/>
<keyword evidence="3" id="KW-1133">Transmembrane helix</keyword>
<evidence type="ECO:0000313" key="5">
    <source>
        <dbReference type="Proteomes" id="UP000800094"/>
    </source>
</evidence>
<dbReference type="PANTHER" id="PTHR33365">
    <property type="entry name" value="YALI0B05434P"/>
    <property type="match status" value="1"/>
</dbReference>
<sequence length="302" mass="34391">MFACLFRKPKFAPVPQTDNETLLPSSSSTSSLPLEKANDDRKTGDLRVAVNTFVLSTAVYITVGVWIALSARSGTFVWDADDFCINHVSQYCTDKHVAPVVNEVKPSWHTVQFNGSFLHENIYRQSAGPEVDAAWEALGTDYRSVVIPESEAEKTGLRPDQVQVNHTHGGGFPANVEGLHHLHCLNLLRKSLKWNYDYYKDLKQGAFSNSEYIVRFHVTHCLDILRQQLMCITDVGVLGQVWWQPEEGNPMPFVDFNTKHRCRDYEAIRKWAQEHQLPPESEVDMTTFYQMPKPQDVLPEIP</sequence>
<dbReference type="PANTHER" id="PTHR33365:SF13">
    <property type="entry name" value="TAT PATHWAY SIGNAL SEQUENCE"/>
    <property type="match status" value="1"/>
</dbReference>
<name>A0A6A6HZA7_9PLEO</name>
<accession>A0A6A6HZA7</accession>
<dbReference type="Proteomes" id="UP000800094">
    <property type="component" value="Unassembled WGS sequence"/>
</dbReference>
<evidence type="ECO:0000256" key="3">
    <source>
        <dbReference type="SAM" id="Phobius"/>
    </source>
</evidence>
<dbReference type="EMBL" id="ML987205">
    <property type="protein sequence ID" value="KAF2243401.1"/>
    <property type="molecule type" value="Genomic_DNA"/>
</dbReference>
<comment type="similarity">
    <text evidence="1">Belongs to the ustYa family.</text>
</comment>
<keyword evidence="3" id="KW-0812">Transmembrane</keyword>